<evidence type="ECO:0000313" key="2">
    <source>
        <dbReference type="EMBL" id="MCQ6962177.1"/>
    </source>
</evidence>
<accession>A0AAE3H8K8</accession>
<protein>
    <submittedName>
        <fullName evidence="2">Uncharacterized protein</fullName>
    </submittedName>
</protein>
<keyword evidence="3" id="KW-1185">Reference proteome</keyword>
<evidence type="ECO:0000256" key="1">
    <source>
        <dbReference type="SAM" id="MobiDB-lite"/>
    </source>
</evidence>
<evidence type="ECO:0000313" key="3">
    <source>
        <dbReference type="Proteomes" id="UP001206983"/>
    </source>
</evidence>
<dbReference type="EMBL" id="JTEO01000002">
    <property type="protein sequence ID" value="MCQ6962177.1"/>
    <property type="molecule type" value="Genomic_DNA"/>
</dbReference>
<sequence length="224" mass="25359">MSDAENRNDTVPLKTYDGNELIAKVIEKHKKLLDDYGAQFSEIDGRVRSANERITSSKEKKEHVATRTEVLTEKRQLFYHQAEKVLEEMGSSYGNDPLVQKELKLVAEEFPKLKGTLSPEDEKKHADLIFASISSVHSNLIKARAAVDSFRGRINEAMDANAELASLKNPEENPDQAREDAEKELGELEQKHKWLENRINSHREALAHWERVSVSAPGEAEVKS</sequence>
<feature type="region of interest" description="Disordered" evidence="1">
    <location>
        <begin position="162"/>
        <end position="187"/>
    </location>
</feature>
<dbReference type="Proteomes" id="UP001206983">
    <property type="component" value="Unassembled WGS sequence"/>
</dbReference>
<dbReference type="AlphaFoldDB" id="A0AAE3H8K8"/>
<proteinExistence type="predicted"/>
<reference evidence="2 3" key="1">
    <citation type="journal article" date="2011" name="Appl. Environ. Microbiol.">
        <title>Methanogenic archaea isolated from Taiwan's Chelungpu fault.</title>
        <authorList>
            <person name="Wu S.Y."/>
            <person name="Lai M.C."/>
        </authorList>
    </citation>
    <scope>NUCLEOTIDE SEQUENCE [LARGE SCALE GENOMIC DNA]</scope>
    <source>
        <strain evidence="2 3">St545Mb</strain>
    </source>
</reference>
<comment type="caution">
    <text evidence="2">The sequence shown here is derived from an EMBL/GenBank/DDBJ whole genome shotgun (WGS) entry which is preliminary data.</text>
</comment>
<gene>
    <name evidence="2" type="ORF">PV02_03315</name>
</gene>
<name>A0AAE3H8K8_9EURY</name>
<dbReference type="RefSeq" id="WP_256621945.1">
    <property type="nucleotide sequence ID" value="NZ_JTEO01000002.1"/>
</dbReference>
<organism evidence="2 3">
    <name type="scientific">Methanolobus chelungpuianus</name>
    <dbReference type="NCBI Taxonomy" id="502115"/>
    <lineage>
        <taxon>Archaea</taxon>
        <taxon>Methanobacteriati</taxon>
        <taxon>Methanobacteriota</taxon>
        <taxon>Stenosarchaea group</taxon>
        <taxon>Methanomicrobia</taxon>
        <taxon>Methanosarcinales</taxon>
        <taxon>Methanosarcinaceae</taxon>
        <taxon>Methanolobus</taxon>
    </lineage>
</organism>
<feature type="compositionally biased region" description="Basic and acidic residues" evidence="1">
    <location>
        <begin position="169"/>
        <end position="187"/>
    </location>
</feature>